<evidence type="ECO:0000313" key="1">
    <source>
        <dbReference type="EMBL" id="MSS89680.1"/>
    </source>
</evidence>
<dbReference type="GeneID" id="86054492"/>
<protein>
    <submittedName>
        <fullName evidence="1">Uncharacterized protein</fullName>
    </submittedName>
</protein>
<dbReference type="AlphaFoldDB" id="A0A6N7WJV8"/>
<comment type="caution">
    <text evidence="1">The sequence shown here is derived from an EMBL/GenBank/DDBJ whole genome shotgun (WGS) entry which is preliminary data.</text>
</comment>
<reference evidence="1 2" key="1">
    <citation type="submission" date="2019-08" db="EMBL/GenBank/DDBJ databases">
        <title>In-depth cultivation of the pig gut microbiome towards novel bacterial diversity and tailored functional studies.</title>
        <authorList>
            <person name="Wylensek D."/>
            <person name="Hitch T.C.A."/>
            <person name="Clavel T."/>
        </authorList>
    </citation>
    <scope>NUCLEOTIDE SEQUENCE [LARGE SCALE GENOMIC DNA]</scope>
    <source>
        <strain evidence="1 2">WCA-389-WT-23B</strain>
    </source>
</reference>
<dbReference type="EMBL" id="VUMI01000025">
    <property type="protein sequence ID" value="MSS89680.1"/>
    <property type="molecule type" value="Genomic_DNA"/>
</dbReference>
<accession>A0A6N7WJV8</accession>
<organism evidence="1 2">
    <name type="scientific">Eisenbergiella porci</name>
    <dbReference type="NCBI Taxonomy" id="2652274"/>
    <lineage>
        <taxon>Bacteria</taxon>
        <taxon>Bacillati</taxon>
        <taxon>Bacillota</taxon>
        <taxon>Clostridia</taxon>
        <taxon>Lachnospirales</taxon>
        <taxon>Lachnospiraceae</taxon>
        <taxon>Eisenbergiella</taxon>
    </lineage>
</organism>
<name>A0A6N7WJV8_9FIRM</name>
<gene>
    <name evidence="1" type="ORF">FYJ45_15720</name>
</gene>
<dbReference type="RefSeq" id="WP_154465625.1">
    <property type="nucleotide sequence ID" value="NZ_VUMI01000025.1"/>
</dbReference>
<keyword evidence="2" id="KW-1185">Reference proteome</keyword>
<evidence type="ECO:0000313" key="2">
    <source>
        <dbReference type="Proteomes" id="UP000436047"/>
    </source>
</evidence>
<sequence>MNNSLISAIENCNYNYIGIRHLADDEHYEVGDWCRNSYDWDYEQDCSTFETENPIELPGACAYNTGIVPNWDDPEEISEKLEKSLADANYYGTTVIIAGDRIEYGNDDHEIIIADAVVISILA</sequence>
<proteinExistence type="predicted"/>
<dbReference type="Proteomes" id="UP000436047">
    <property type="component" value="Unassembled WGS sequence"/>
</dbReference>